<name>A0ABW9JJX7_9SPHI</name>
<accession>A0ABW9JJX7</accession>
<dbReference type="InterPro" id="IPR004919">
    <property type="entry name" value="GmrSD_N"/>
</dbReference>
<proteinExistence type="predicted"/>
<evidence type="ECO:0000313" key="2">
    <source>
        <dbReference type="EMBL" id="MFN0292516.1"/>
    </source>
</evidence>
<feature type="domain" description="GmrSD restriction endonucleases N-terminal" evidence="1">
    <location>
        <begin position="13"/>
        <end position="225"/>
    </location>
</feature>
<protein>
    <submittedName>
        <fullName evidence="2">DUF262 domain-containing protein</fullName>
    </submittedName>
</protein>
<keyword evidence="3" id="KW-1185">Reference proteome</keyword>
<evidence type="ECO:0000259" key="1">
    <source>
        <dbReference type="Pfam" id="PF03235"/>
    </source>
</evidence>
<reference evidence="2 3" key="1">
    <citation type="submission" date="2024-12" db="EMBL/GenBank/DDBJ databases">
        <authorList>
            <person name="Hu S."/>
        </authorList>
    </citation>
    <scope>NUCLEOTIDE SEQUENCE [LARGE SCALE GENOMIC DNA]</scope>
    <source>
        <strain evidence="2 3">P-25</strain>
    </source>
</reference>
<comment type="caution">
    <text evidence="2">The sequence shown here is derived from an EMBL/GenBank/DDBJ whole genome shotgun (WGS) entry which is preliminary data.</text>
</comment>
<dbReference type="EMBL" id="SRMP02000025">
    <property type="protein sequence ID" value="MFN0292516.1"/>
    <property type="molecule type" value="Genomic_DNA"/>
</dbReference>
<sequence length="736" mass="86501">MRTSYIDVLANRVQIPIIQRDYAQGRTDGKTNKIRKDFLDAIFEFIRQRLSNSTKELELDFIYGLNKDSNTFVPIDGQQRLTTLWLLYWFVAQKEKIGQTDKVFLKNFIYETRHSTTVFLDKLISFDAKFSNQSIKREIKNQSWYFETWDFDPGIQAMLVVLNDIELRYAEASYKTLWNIIGDKNCPFFFYKLDMEKVGLTDDLYIKMNSRGKGLTEFEYFKASFTEFLKDESRSVRFNNSIDGIWTDTIWQIVFEKKGTSDDIALETDQAFLNIFNFITNVLSFIKNVKTDKGVYYLNTEDTPELLAVIYKNQSEQDFLFEALDSICEIYKSDESFWNNTFYYGKLNFEADKTRLFFNHNEANLLNRCLFNAITLQERMLLWACIVNFMNRGDGFENKIRVVRNLAINSDSELRENTLGNSYQEVGDFITNNDLSVFESFKTDQINEEIAKHNFIKNETQQLMALNKLEDSEIFRGTISILPLDEHFQSRALKFLELFDEDEMISSFDEKCNLLLCFGDYSQEKSGLYNLLAKNKTEIREFFTTPGYNKTELNTKTKYTLLACIDYFRANPKILPADKIKLTLSEYDNKVKDWIYYFLSYPSFRWYCHFGYFGWNNNYPSWKMAKKQFNGYHWNPFLHEVLLSDSTGKVSLGNYGIYDNLTISKSRTKIEVSILEDESGFQFENGNVTLKDNQVIDFLKNEKLINSEGRLIIDQDDNGLDLEDRIVRLKAVLSTI</sequence>
<dbReference type="Pfam" id="PF03235">
    <property type="entry name" value="GmrSD_N"/>
    <property type="match status" value="1"/>
</dbReference>
<organism evidence="2 3">
    <name type="scientific">Pedobacter helvus</name>
    <dbReference type="NCBI Taxonomy" id="2563444"/>
    <lineage>
        <taxon>Bacteria</taxon>
        <taxon>Pseudomonadati</taxon>
        <taxon>Bacteroidota</taxon>
        <taxon>Sphingobacteriia</taxon>
        <taxon>Sphingobacteriales</taxon>
        <taxon>Sphingobacteriaceae</taxon>
        <taxon>Pedobacter</taxon>
    </lineage>
</organism>
<gene>
    <name evidence="2" type="ORF">E5L68_014015</name>
</gene>
<dbReference type="Proteomes" id="UP001517367">
    <property type="component" value="Unassembled WGS sequence"/>
</dbReference>
<dbReference type="RefSeq" id="WP_138731099.1">
    <property type="nucleotide sequence ID" value="NZ_SRMP02000025.1"/>
</dbReference>
<evidence type="ECO:0000313" key="3">
    <source>
        <dbReference type="Proteomes" id="UP001517367"/>
    </source>
</evidence>